<name>A0AAU9N436_9ASTR</name>
<proteinExistence type="predicted"/>
<sequence>MFYSEFTLWMLFLSKSLLQESSKFSISCDRGESWQSFCILGSGSEGLFHVGNKKCKIAISVRQFPASKLPIRLHTRPINHRLKLWQISNKIGSQKQSNPFSCYQILSMHLHFSINANNNPLSVADSSTIKQEGKRS</sequence>
<evidence type="ECO:0000313" key="3">
    <source>
        <dbReference type="Proteomes" id="UP001157418"/>
    </source>
</evidence>
<accession>A0AAU9N436</accession>
<dbReference type="EMBL" id="CAKMRJ010003334">
    <property type="protein sequence ID" value="CAH1432842.1"/>
    <property type="molecule type" value="Genomic_DNA"/>
</dbReference>
<organism evidence="2 3">
    <name type="scientific">Lactuca virosa</name>
    <dbReference type="NCBI Taxonomy" id="75947"/>
    <lineage>
        <taxon>Eukaryota</taxon>
        <taxon>Viridiplantae</taxon>
        <taxon>Streptophyta</taxon>
        <taxon>Embryophyta</taxon>
        <taxon>Tracheophyta</taxon>
        <taxon>Spermatophyta</taxon>
        <taxon>Magnoliopsida</taxon>
        <taxon>eudicotyledons</taxon>
        <taxon>Gunneridae</taxon>
        <taxon>Pentapetalae</taxon>
        <taxon>asterids</taxon>
        <taxon>campanulids</taxon>
        <taxon>Asterales</taxon>
        <taxon>Asteraceae</taxon>
        <taxon>Cichorioideae</taxon>
        <taxon>Cichorieae</taxon>
        <taxon>Lactucinae</taxon>
        <taxon>Lactuca</taxon>
    </lineage>
</organism>
<dbReference type="Proteomes" id="UP001157418">
    <property type="component" value="Unassembled WGS sequence"/>
</dbReference>
<evidence type="ECO:0000256" key="1">
    <source>
        <dbReference type="SAM" id="SignalP"/>
    </source>
</evidence>
<reference evidence="2 3" key="1">
    <citation type="submission" date="2022-01" db="EMBL/GenBank/DDBJ databases">
        <authorList>
            <person name="Xiong W."/>
            <person name="Schranz E."/>
        </authorList>
    </citation>
    <scope>NUCLEOTIDE SEQUENCE [LARGE SCALE GENOMIC DNA]</scope>
</reference>
<keyword evidence="1" id="KW-0732">Signal</keyword>
<feature type="chain" id="PRO_5043672856" evidence="1">
    <location>
        <begin position="19"/>
        <end position="136"/>
    </location>
</feature>
<dbReference type="AlphaFoldDB" id="A0AAU9N436"/>
<keyword evidence="3" id="KW-1185">Reference proteome</keyword>
<evidence type="ECO:0000313" key="2">
    <source>
        <dbReference type="EMBL" id="CAH1432842.1"/>
    </source>
</evidence>
<comment type="caution">
    <text evidence="2">The sequence shown here is derived from an EMBL/GenBank/DDBJ whole genome shotgun (WGS) entry which is preliminary data.</text>
</comment>
<gene>
    <name evidence="2" type="ORF">LVIROSA_LOCUS19465</name>
</gene>
<protein>
    <submittedName>
        <fullName evidence="2">Uncharacterized protein</fullName>
    </submittedName>
</protein>
<feature type="signal peptide" evidence="1">
    <location>
        <begin position="1"/>
        <end position="18"/>
    </location>
</feature>